<proteinExistence type="inferred from homology"/>
<name>A0AAU0UMA1_9FIRM</name>
<dbReference type="InterPro" id="IPR004387">
    <property type="entry name" value="Pept_M50_Zn"/>
</dbReference>
<evidence type="ECO:0000256" key="6">
    <source>
        <dbReference type="ARBA" id="ARBA00022801"/>
    </source>
</evidence>
<keyword evidence="10 11" id="KW-0472">Membrane</keyword>
<dbReference type="Pfam" id="PF17820">
    <property type="entry name" value="PDZ_6"/>
    <property type="match status" value="1"/>
</dbReference>
<dbReference type="Gene3D" id="2.30.42.10">
    <property type="match status" value="1"/>
</dbReference>
<keyword evidence="5 11" id="KW-0812">Transmembrane</keyword>
<dbReference type="EMBL" id="CP121694">
    <property type="protein sequence ID" value="WRO22256.1"/>
    <property type="molecule type" value="Genomic_DNA"/>
</dbReference>
<dbReference type="NCBIfam" id="TIGR00054">
    <property type="entry name" value="RIP metalloprotease RseP"/>
    <property type="match status" value="1"/>
</dbReference>
<dbReference type="CDD" id="cd23081">
    <property type="entry name" value="cpPDZ_EcRseP-like"/>
    <property type="match status" value="1"/>
</dbReference>
<comment type="cofactor">
    <cofactor evidence="1 11">
        <name>Zn(2+)</name>
        <dbReference type="ChEBI" id="CHEBI:29105"/>
    </cofactor>
</comment>
<evidence type="ECO:0000256" key="2">
    <source>
        <dbReference type="ARBA" id="ARBA00004141"/>
    </source>
</evidence>
<keyword evidence="14" id="KW-1185">Reference proteome</keyword>
<feature type="transmembrane region" description="Helical" evidence="11">
    <location>
        <begin position="259"/>
        <end position="281"/>
    </location>
</feature>
<dbReference type="KEGG" id="dbc:MFMK1_002081"/>
<dbReference type="Proteomes" id="UP001329915">
    <property type="component" value="Chromosome"/>
</dbReference>
<dbReference type="SUPFAM" id="SSF50156">
    <property type="entry name" value="PDZ domain-like"/>
    <property type="match status" value="1"/>
</dbReference>
<comment type="subcellular location">
    <subcellularLocation>
        <location evidence="2">Membrane</location>
        <topology evidence="2">Multi-pass membrane protein</topology>
    </subcellularLocation>
</comment>
<reference evidence="13 14" key="1">
    <citation type="submission" date="2023-04" db="EMBL/GenBank/DDBJ databases">
        <authorList>
            <person name="Hsu D."/>
        </authorList>
    </citation>
    <scope>NUCLEOTIDE SEQUENCE [LARGE SCALE GENOMIC DNA]</scope>
    <source>
        <strain evidence="13 14">MK1</strain>
    </source>
</reference>
<dbReference type="InterPro" id="IPR036034">
    <property type="entry name" value="PDZ_sf"/>
</dbReference>
<evidence type="ECO:0000313" key="14">
    <source>
        <dbReference type="Proteomes" id="UP001329915"/>
    </source>
</evidence>
<dbReference type="InterPro" id="IPR001478">
    <property type="entry name" value="PDZ"/>
</dbReference>
<gene>
    <name evidence="13" type="primary">rseP</name>
    <name evidence="13" type="ORF">MFMK1_002081</name>
</gene>
<dbReference type="GO" id="GO:0046872">
    <property type="term" value="F:metal ion binding"/>
    <property type="evidence" value="ECO:0007669"/>
    <property type="project" value="UniProtKB-KW"/>
</dbReference>
<dbReference type="GO" id="GO:0004222">
    <property type="term" value="F:metalloendopeptidase activity"/>
    <property type="evidence" value="ECO:0007669"/>
    <property type="project" value="InterPro"/>
</dbReference>
<dbReference type="PANTHER" id="PTHR42837">
    <property type="entry name" value="REGULATOR OF SIGMA-E PROTEASE RSEP"/>
    <property type="match status" value="1"/>
</dbReference>
<evidence type="ECO:0000313" key="13">
    <source>
        <dbReference type="EMBL" id="WRO22256.1"/>
    </source>
</evidence>
<evidence type="ECO:0000256" key="7">
    <source>
        <dbReference type="ARBA" id="ARBA00022833"/>
    </source>
</evidence>
<dbReference type="EC" id="3.4.24.-" evidence="11"/>
<dbReference type="InterPro" id="IPR008915">
    <property type="entry name" value="Peptidase_M50"/>
</dbReference>
<feature type="transmembrane region" description="Helical" evidence="11">
    <location>
        <begin position="92"/>
        <end position="117"/>
    </location>
</feature>
<evidence type="ECO:0000256" key="4">
    <source>
        <dbReference type="ARBA" id="ARBA00022670"/>
    </source>
</evidence>
<dbReference type="PROSITE" id="PS50106">
    <property type="entry name" value="PDZ"/>
    <property type="match status" value="1"/>
</dbReference>
<accession>A0AAU0UMA1</accession>
<evidence type="ECO:0000256" key="10">
    <source>
        <dbReference type="ARBA" id="ARBA00023136"/>
    </source>
</evidence>
<organism evidence="13 14">
    <name type="scientific">Metallumcola ferriviriculae</name>
    <dbReference type="NCBI Taxonomy" id="3039180"/>
    <lineage>
        <taxon>Bacteria</taxon>
        <taxon>Bacillati</taxon>
        <taxon>Bacillota</taxon>
        <taxon>Clostridia</taxon>
        <taxon>Neomoorellales</taxon>
        <taxon>Desulfitibacteraceae</taxon>
        <taxon>Metallumcola</taxon>
    </lineage>
</organism>
<dbReference type="GO" id="GO:0006508">
    <property type="term" value="P:proteolysis"/>
    <property type="evidence" value="ECO:0007669"/>
    <property type="project" value="UniProtKB-KW"/>
</dbReference>
<keyword evidence="6 11" id="KW-0378">Hydrolase</keyword>
<evidence type="ECO:0000256" key="5">
    <source>
        <dbReference type="ARBA" id="ARBA00022692"/>
    </source>
</evidence>
<evidence type="ECO:0000256" key="11">
    <source>
        <dbReference type="RuleBase" id="RU362031"/>
    </source>
</evidence>
<keyword evidence="7 11" id="KW-0862">Zinc</keyword>
<keyword evidence="11" id="KW-0479">Metal-binding</keyword>
<feature type="transmembrane region" description="Helical" evidence="11">
    <location>
        <begin position="311"/>
        <end position="329"/>
    </location>
</feature>
<dbReference type="Pfam" id="PF02163">
    <property type="entry name" value="Peptidase_M50"/>
    <property type="match status" value="1"/>
</dbReference>
<feature type="domain" description="PDZ" evidence="12">
    <location>
        <begin position="115"/>
        <end position="154"/>
    </location>
</feature>
<evidence type="ECO:0000259" key="12">
    <source>
        <dbReference type="PROSITE" id="PS50106"/>
    </source>
</evidence>
<evidence type="ECO:0000256" key="9">
    <source>
        <dbReference type="ARBA" id="ARBA00023049"/>
    </source>
</evidence>
<keyword evidence="9 11" id="KW-0482">Metalloprotease</keyword>
<dbReference type="GO" id="GO:0016020">
    <property type="term" value="C:membrane"/>
    <property type="evidence" value="ECO:0007669"/>
    <property type="project" value="UniProtKB-SubCell"/>
</dbReference>
<dbReference type="RefSeq" id="WP_366921671.1">
    <property type="nucleotide sequence ID" value="NZ_CP121694.1"/>
</dbReference>
<protein>
    <recommendedName>
        <fullName evidence="11">Zinc metalloprotease</fullName>
        <ecNumber evidence="11">3.4.24.-</ecNumber>
    </recommendedName>
</protein>
<dbReference type="SMART" id="SM00228">
    <property type="entry name" value="PDZ"/>
    <property type="match status" value="1"/>
</dbReference>
<evidence type="ECO:0000256" key="3">
    <source>
        <dbReference type="ARBA" id="ARBA00007931"/>
    </source>
</evidence>
<dbReference type="CDD" id="cd06163">
    <property type="entry name" value="S2P-M50_PDZ_RseP-like"/>
    <property type="match status" value="1"/>
</dbReference>
<dbReference type="PANTHER" id="PTHR42837:SF2">
    <property type="entry name" value="MEMBRANE METALLOPROTEASE ARASP2, CHLOROPLASTIC-RELATED"/>
    <property type="match status" value="1"/>
</dbReference>
<evidence type="ECO:0000256" key="1">
    <source>
        <dbReference type="ARBA" id="ARBA00001947"/>
    </source>
</evidence>
<sequence>MTLLATVIIFGLLIFIHELGHFIVAKRAGVYVEEFSLGMGPKIVSRQKGETLYSLRALPIGGFVRMGGMESDLEVPEGQGFNDKTVLARMSVIFAGPLMNFILAVILFVVVFMVLGVPSDANVVGRVLPDKPAAEAGLMAGDRITAVDGQKVTNWMDLVRIIHNKADQEISLSIVRNGDEREFTAVPQLDPEYNVGLIGIEQSWERHGLFGAIWLGLEQSYEITKLILVGFIQTFTGQIEAEVSGPVGIYSLVGQAMKFGFGTLLNFTALLSLNLGLINLFPIPALDGSRLVFLGFEGLRGRPLDPDKENMIHLIGFALLMMLIIVITYNDIAKLLG</sequence>
<dbReference type="InterPro" id="IPR041489">
    <property type="entry name" value="PDZ_6"/>
</dbReference>
<evidence type="ECO:0000256" key="8">
    <source>
        <dbReference type="ARBA" id="ARBA00022989"/>
    </source>
</evidence>
<keyword evidence="8 11" id="KW-1133">Transmembrane helix</keyword>
<dbReference type="AlphaFoldDB" id="A0AAU0UMA1"/>
<comment type="similarity">
    <text evidence="3 11">Belongs to the peptidase M50B family.</text>
</comment>
<keyword evidence="4" id="KW-0645">Protease</keyword>